<comment type="caution">
    <text evidence="2">The sequence shown here is derived from an EMBL/GenBank/DDBJ whole genome shotgun (WGS) entry which is preliminary data.</text>
</comment>
<dbReference type="GO" id="GO:0006412">
    <property type="term" value="P:translation"/>
    <property type="evidence" value="ECO:0007669"/>
    <property type="project" value="InterPro"/>
</dbReference>
<dbReference type="GO" id="GO:0003735">
    <property type="term" value="F:structural constituent of ribosome"/>
    <property type="evidence" value="ECO:0007669"/>
    <property type="project" value="InterPro"/>
</dbReference>
<proteinExistence type="predicted"/>
<dbReference type="GO" id="GO:0003723">
    <property type="term" value="F:RNA binding"/>
    <property type="evidence" value="ECO:0007669"/>
    <property type="project" value="InterPro"/>
</dbReference>
<keyword evidence="1" id="KW-0472">Membrane</keyword>
<evidence type="ECO:0000313" key="2">
    <source>
        <dbReference type="EMBL" id="CAE8623627.1"/>
    </source>
</evidence>
<dbReference type="SUPFAM" id="SSF46992">
    <property type="entry name" value="Ribosomal protein S20"/>
    <property type="match status" value="1"/>
</dbReference>
<evidence type="ECO:0000313" key="3">
    <source>
        <dbReference type="Proteomes" id="UP000654075"/>
    </source>
</evidence>
<keyword evidence="3" id="KW-1185">Reference proteome</keyword>
<accession>A0A813GF95</accession>
<keyword evidence="1" id="KW-1133">Transmembrane helix</keyword>
<sequence>MKKVLRYAEDLRTNDVQPESVDQVMSEIKEKLDEACSVIDAVAVQGVLHRNDAADCKEPWFCLRLFLFFYLLLCVVICFCS</sequence>
<evidence type="ECO:0000256" key="1">
    <source>
        <dbReference type="SAM" id="Phobius"/>
    </source>
</evidence>
<feature type="transmembrane region" description="Helical" evidence="1">
    <location>
        <begin position="61"/>
        <end position="80"/>
    </location>
</feature>
<organism evidence="2 3">
    <name type="scientific">Polarella glacialis</name>
    <name type="common">Dinoflagellate</name>
    <dbReference type="NCBI Taxonomy" id="89957"/>
    <lineage>
        <taxon>Eukaryota</taxon>
        <taxon>Sar</taxon>
        <taxon>Alveolata</taxon>
        <taxon>Dinophyceae</taxon>
        <taxon>Suessiales</taxon>
        <taxon>Suessiaceae</taxon>
        <taxon>Polarella</taxon>
    </lineage>
</organism>
<keyword evidence="1" id="KW-0812">Transmembrane</keyword>
<dbReference type="AlphaFoldDB" id="A0A813GF95"/>
<gene>
    <name evidence="2" type="ORF">PGLA1383_LOCUS40866</name>
</gene>
<reference evidence="2" key="1">
    <citation type="submission" date="2021-02" db="EMBL/GenBank/DDBJ databases">
        <authorList>
            <person name="Dougan E. K."/>
            <person name="Rhodes N."/>
            <person name="Thang M."/>
            <person name="Chan C."/>
        </authorList>
    </citation>
    <scope>NUCLEOTIDE SEQUENCE</scope>
</reference>
<dbReference type="EMBL" id="CAJNNV010028203">
    <property type="protein sequence ID" value="CAE8623627.1"/>
    <property type="molecule type" value="Genomic_DNA"/>
</dbReference>
<name>A0A813GF95_POLGL</name>
<dbReference type="Proteomes" id="UP000654075">
    <property type="component" value="Unassembled WGS sequence"/>
</dbReference>
<protein>
    <submittedName>
        <fullName evidence="2">Uncharacterized protein</fullName>
    </submittedName>
</protein>
<dbReference type="InterPro" id="IPR036510">
    <property type="entry name" value="Ribosomal_bS20_sf"/>
</dbReference>
<dbReference type="GO" id="GO:0005840">
    <property type="term" value="C:ribosome"/>
    <property type="evidence" value="ECO:0007669"/>
    <property type="project" value="InterPro"/>
</dbReference>
<dbReference type="Gene3D" id="1.20.58.110">
    <property type="entry name" value="Ribosomal protein S20"/>
    <property type="match status" value="1"/>
</dbReference>